<protein>
    <submittedName>
        <fullName evidence="2">Predicted protein</fullName>
    </submittedName>
</protein>
<gene>
    <name evidence="2" type="ORF">LACBIDRAFT_312430</name>
</gene>
<dbReference type="EMBL" id="DS547142">
    <property type="protein sequence ID" value="EDR01121.1"/>
    <property type="molecule type" value="Genomic_DNA"/>
</dbReference>
<dbReference type="RefSeq" id="XP_001888163.1">
    <property type="nucleotide sequence ID" value="XM_001888128.1"/>
</dbReference>
<keyword evidence="3" id="KW-1185">Reference proteome</keyword>
<dbReference type="GeneID" id="6083861"/>
<dbReference type="HOGENOM" id="CLU_2347066_0_0_1"/>
<dbReference type="KEGG" id="lbc:LACBIDRAFT_312430"/>
<evidence type="ECO:0000313" key="3">
    <source>
        <dbReference type="Proteomes" id="UP000001194"/>
    </source>
</evidence>
<dbReference type="InParanoid" id="B0DW52"/>
<evidence type="ECO:0000313" key="2">
    <source>
        <dbReference type="EMBL" id="EDR01121.1"/>
    </source>
</evidence>
<feature type="chain" id="PRO_5002747366" evidence="1">
    <location>
        <begin position="20"/>
        <end position="97"/>
    </location>
</feature>
<organism evidence="3">
    <name type="scientific">Laccaria bicolor (strain S238N-H82 / ATCC MYA-4686)</name>
    <name type="common">Bicoloured deceiver</name>
    <name type="synonym">Laccaria laccata var. bicolor</name>
    <dbReference type="NCBI Taxonomy" id="486041"/>
    <lineage>
        <taxon>Eukaryota</taxon>
        <taxon>Fungi</taxon>
        <taxon>Dikarya</taxon>
        <taxon>Basidiomycota</taxon>
        <taxon>Agaricomycotina</taxon>
        <taxon>Agaricomycetes</taxon>
        <taxon>Agaricomycetidae</taxon>
        <taxon>Agaricales</taxon>
        <taxon>Agaricineae</taxon>
        <taxon>Hydnangiaceae</taxon>
        <taxon>Laccaria</taxon>
    </lineage>
</organism>
<reference evidence="2 3" key="1">
    <citation type="journal article" date="2008" name="Nature">
        <title>The genome of Laccaria bicolor provides insights into mycorrhizal symbiosis.</title>
        <authorList>
            <person name="Martin F."/>
            <person name="Aerts A."/>
            <person name="Ahren D."/>
            <person name="Brun A."/>
            <person name="Danchin E.G.J."/>
            <person name="Duchaussoy F."/>
            <person name="Gibon J."/>
            <person name="Kohler A."/>
            <person name="Lindquist E."/>
            <person name="Pereda V."/>
            <person name="Salamov A."/>
            <person name="Shapiro H.J."/>
            <person name="Wuyts J."/>
            <person name="Blaudez D."/>
            <person name="Buee M."/>
            <person name="Brokstein P."/>
            <person name="Canbaeck B."/>
            <person name="Cohen D."/>
            <person name="Courty P.E."/>
            <person name="Coutinho P.M."/>
            <person name="Delaruelle C."/>
            <person name="Detter J.C."/>
            <person name="Deveau A."/>
            <person name="DiFazio S."/>
            <person name="Duplessis S."/>
            <person name="Fraissinet-Tachet L."/>
            <person name="Lucic E."/>
            <person name="Frey-Klett P."/>
            <person name="Fourrey C."/>
            <person name="Feussner I."/>
            <person name="Gay G."/>
            <person name="Grimwood J."/>
            <person name="Hoegger P.J."/>
            <person name="Jain P."/>
            <person name="Kilaru S."/>
            <person name="Labbe J."/>
            <person name="Lin Y.C."/>
            <person name="Legue V."/>
            <person name="Le Tacon F."/>
            <person name="Marmeisse R."/>
            <person name="Melayah D."/>
            <person name="Montanini B."/>
            <person name="Muratet M."/>
            <person name="Nehls U."/>
            <person name="Niculita-Hirzel H."/>
            <person name="Oudot-Le Secq M.P."/>
            <person name="Peter M."/>
            <person name="Quesneville H."/>
            <person name="Rajashekar B."/>
            <person name="Reich M."/>
            <person name="Rouhier N."/>
            <person name="Schmutz J."/>
            <person name="Yin T."/>
            <person name="Chalot M."/>
            <person name="Henrissat B."/>
            <person name="Kuees U."/>
            <person name="Lucas S."/>
            <person name="Van de Peer Y."/>
            <person name="Podila G.K."/>
            <person name="Polle A."/>
            <person name="Pukkila P.J."/>
            <person name="Richardson P.M."/>
            <person name="Rouze P."/>
            <person name="Sanders I.R."/>
            <person name="Stajich J.E."/>
            <person name="Tunlid A."/>
            <person name="Tuskan G."/>
            <person name="Grigoriev I.V."/>
        </authorList>
    </citation>
    <scope>NUCLEOTIDE SEQUENCE [LARGE SCALE GENOMIC DNA]</scope>
    <source>
        <strain evidence="3">S238N-H82 / ATCC MYA-4686</strain>
    </source>
</reference>
<dbReference type="AlphaFoldDB" id="B0DW52"/>
<sequence>MRYASSLSFFILSMSHTYGWLSQITEDSDSLLSSFTAFLHSVSIPVFCIVTKLTRRGTNLARTRGHIHSLLVVGVCEGDGECNVGDHCGGEGWGRGC</sequence>
<accession>B0DW52</accession>
<proteinExistence type="predicted"/>
<keyword evidence="1" id="KW-0732">Signal</keyword>
<dbReference type="Proteomes" id="UP000001194">
    <property type="component" value="Unassembled WGS sequence"/>
</dbReference>
<evidence type="ECO:0000256" key="1">
    <source>
        <dbReference type="SAM" id="SignalP"/>
    </source>
</evidence>
<feature type="signal peptide" evidence="1">
    <location>
        <begin position="1"/>
        <end position="19"/>
    </location>
</feature>
<name>B0DW52_LACBS</name>